<dbReference type="FunCoup" id="A0A448YMI3">
    <property type="interactions" value="71"/>
</dbReference>
<keyword evidence="3 5" id="KW-1133">Transmembrane helix</keyword>
<dbReference type="InterPro" id="IPR011701">
    <property type="entry name" value="MFS"/>
</dbReference>
<dbReference type="GO" id="GO:0015606">
    <property type="term" value="F:spermidine transmembrane transporter activity"/>
    <property type="evidence" value="ECO:0007669"/>
    <property type="project" value="TreeGrafter"/>
</dbReference>
<feature type="transmembrane region" description="Helical" evidence="5">
    <location>
        <begin position="331"/>
        <end position="350"/>
    </location>
</feature>
<feature type="domain" description="Major facilitator superfamily (MFS) profile" evidence="6">
    <location>
        <begin position="96"/>
        <end position="541"/>
    </location>
</feature>
<keyword evidence="2 5" id="KW-0812">Transmembrane</keyword>
<dbReference type="EMBL" id="CAACVR010000019">
    <property type="protein sequence ID" value="VEU22159.1"/>
    <property type="molecule type" value="Genomic_DNA"/>
</dbReference>
<evidence type="ECO:0000256" key="3">
    <source>
        <dbReference type="ARBA" id="ARBA00022989"/>
    </source>
</evidence>
<feature type="transmembrane region" description="Helical" evidence="5">
    <location>
        <begin position="220"/>
        <end position="239"/>
    </location>
</feature>
<feature type="transmembrane region" description="Helical" evidence="5">
    <location>
        <begin position="259"/>
        <end position="279"/>
    </location>
</feature>
<protein>
    <submittedName>
        <fullName evidence="7">DEKNAAC103174</fullName>
    </submittedName>
</protein>
<evidence type="ECO:0000313" key="8">
    <source>
        <dbReference type="Proteomes" id="UP000290900"/>
    </source>
</evidence>
<evidence type="ECO:0000313" key="7">
    <source>
        <dbReference type="EMBL" id="VEU22159.1"/>
    </source>
</evidence>
<reference evidence="7 8" key="1">
    <citation type="submission" date="2018-12" db="EMBL/GenBank/DDBJ databases">
        <authorList>
            <person name="Tiukova I."/>
            <person name="Dainat J."/>
        </authorList>
    </citation>
    <scope>NUCLEOTIDE SEQUENCE [LARGE SCALE GENOMIC DNA]</scope>
</reference>
<dbReference type="InterPro" id="IPR005829">
    <property type="entry name" value="Sugar_transporter_CS"/>
</dbReference>
<feature type="transmembrane region" description="Helical" evidence="5">
    <location>
        <begin position="94"/>
        <end position="115"/>
    </location>
</feature>
<feature type="transmembrane region" description="Helical" evidence="5">
    <location>
        <begin position="187"/>
        <end position="208"/>
    </location>
</feature>
<dbReference type="InParanoid" id="A0A448YMI3"/>
<proteinExistence type="predicted"/>
<dbReference type="Pfam" id="PF07690">
    <property type="entry name" value="MFS_1"/>
    <property type="match status" value="1"/>
</dbReference>
<evidence type="ECO:0000259" key="6">
    <source>
        <dbReference type="PROSITE" id="PS50850"/>
    </source>
</evidence>
<name>A0A448YMI3_BRENA</name>
<dbReference type="OrthoDB" id="3936150at2759"/>
<dbReference type="Proteomes" id="UP000290900">
    <property type="component" value="Unassembled WGS sequence"/>
</dbReference>
<dbReference type="Gene3D" id="1.20.1250.20">
    <property type="entry name" value="MFS general substrate transporter like domains"/>
    <property type="match status" value="1"/>
</dbReference>
<feature type="transmembrane region" description="Helical" evidence="5">
    <location>
        <begin position="420"/>
        <end position="439"/>
    </location>
</feature>
<dbReference type="SUPFAM" id="SSF103473">
    <property type="entry name" value="MFS general substrate transporter"/>
    <property type="match status" value="1"/>
</dbReference>
<dbReference type="GO" id="GO:0042908">
    <property type="term" value="P:xenobiotic transport"/>
    <property type="evidence" value="ECO:0007669"/>
    <property type="project" value="UniProtKB-ARBA"/>
</dbReference>
<evidence type="ECO:0000256" key="4">
    <source>
        <dbReference type="ARBA" id="ARBA00023136"/>
    </source>
</evidence>
<dbReference type="PANTHER" id="PTHR23502">
    <property type="entry name" value="MAJOR FACILITATOR SUPERFAMILY"/>
    <property type="match status" value="1"/>
</dbReference>
<sequence length="559" mass="62169">MLNLKDTSTSSSTYTSFQTTTPYTFSTSSPDPEFECMYAPREEYPSDVETWFQGKKDWITELKEKKVPYNAGEMEWDGQNDPGNPYNWSKARRWYLTATVALLTLAATVGSSIYVGATAEMMEKWNISQTLALAGVSMYVIGMAFGPAIAAPLSEVFGRKIVYCCGIPITACFTVGVGLSTGIAEFLVLRFFAALSSSGALSVVAGTINDIWQPRERGVAMSLVCVAPMMGPVLGPIIGGFVSEYRVSDDPKIIGSLRWTMWVNLMFYAAVIVPIYLAPETYKQTILKRRLRKQGLEISRRPTMASVVQFLTQKLFITLLKPMEMLVVEPIVFVLSLYTAVTFSVLFGFFETYPVIFRGIYGMSLENSGLPFIGAGIGLIIGTLTFLMLDQFYYFRRWPDGYVGMKKNGLPVSATPESRLLGCMLGSFTLSPSLFWLAWTSRSDINYLVPAASGILFGFSMIQIFLSVLTYFVLSYPTESVASSLAANNILRYLVAFPFPLFTVQMMKKLHVYWGVTVLAFIALILAPAPWVFMRYGPYLRNVSKYGYSAKKAKAVELS</sequence>
<feature type="transmembrane region" description="Helical" evidence="5">
    <location>
        <begin position="512"/>
        <end position="533"/>
    </location>
</feature>
<dbReference type="GO" id="GO:0005886">
    <property type="term" value="C:plasma membrane"/>
    <property type="evidence" value="ECO:0007669"/>
    <property type="project" value="TreeGrafter"/>
</dbReference>
<evidence type="ECO:0000256" key="2">
    <source>
        <dbReference type="ARBA" id="ARBA00022692"/>
    </source>
</evidence>
<evidence type="ECO:0000256" key="5">
    <source>
        <dbReference type="SAM" id="Phobius"/>
    </source>
</evidence>
<organism evidence="7 8">
    <name type="scientific">Brettanomyces naardenensis</name>
    <name type="common">Yeast</name>
    <dbReference type="NCBI Taxonomy" id="13370"/>
    <lineage>
        <taxon>Eukaryota</taxon>
        <taxon>Fungi</taxon>
        <taxon>Dikarya</taxon>
        <taxon>Ascomycota</taxon>
        <taxon>Saccharomycotina</taxon>
        <taxon>Pichiomycetes</taxon>
        <taxon>Pichiales</taxon>
        <taxon>Pichiaceae</taxon>
        <taxon>Brettanomyces</taxon>
    </lineage>
</organism>
<dbReference type="STRING" id="13370.A0A448YMI3"/>
<evidence type="ECO:0000256" key="1">
    <source>
        <dbReference type="ARBA" id="ARBA00004141"/>
    </source>
</evidence>
<dbReference type="InterPro" id="IPR020846">
    <property type="entry name" value="MFS_dom"/>
</dbReference>
<accession>A0A448YMI3</accession>
<feature type="transmembrane region" description="Helical" evidence="5">
    <location>
        <begin position="486"/>
        <end position="506"/>
    </location>
</feature>
<dbReference type="CDD" id="cd17323">
    <property type="entry name" value="MFS_Tpo1_MDR_like"/>
    <property type="match status" value="1"/>
</dbReference>
<gene>
    <name evidence="7" type="ORF">BRENAR_LOCUS2891</name>
</gene>
<feature type="transmembrane region" description="Helical" evidence="5">
    <location>
        <begin position="370"/>
        <end position="389"/>
    </location>
</feature>
<dbReference type="GO" id="GO:0000297">
    <property type="term" value="F:spermine transmembrane transporter activity"/>
    <property type="evidence" value="ECO:0007669"/>
    <property type="project" value="TreeGrafter"/>
</dbReference>
<keyword evidence="4 5" id="KW-0472">Membrane</keyword>
<dbReference type="PROSITE" id="PS50850">
    <property type="entry name" value="MFS"/>
    <property type="match status" value="1"/>
</dbReference>
<feature type="transmembrane region" description="Helical" evidence="5">
    <location>
        <begin position="127"/>
        <end position="149"/>
    </location>
</feature>
<dbReference type="PROSITE" id="PS00216">
    <property type="entry name" value="SUGAR_TRANSPORT_1"/>
    <property type="match status" value="1"/>
</dbReference>
<dbReference type="InterPro" id="IPR036259">
    <property type="entry name" value="MFS_trans_sf"/>
</dbReference>
<comment type="subcellular location">
    <subcellularLocation>
        <location evidence="1">Membrane</location>
        <topology evidence="1">Multi-pass membrane protein</topology>
    </subcellularLocation>
</comment>
<dbReference type="PANTHER" id="PTHR23502:SF38">
    <property type="entry name" value="POLYAMINE TRANSPORTER 4"/>
    <property type="match status" value="1"/>
</dbReference>
<dbReference type="AlphaFoldDB" id="A0A448YMI3"/>
<keyword evidence="8" id="KW-1185">Reference proteome</keyword>
<dbReference type="GO" id="GO:0140115">
    <property type="term" value="P:export across plasma membrane"/>
    <property type="evidence" value="ECO:0007669"/>
    <property type="project" value="UniProtKB-ARBA"/>
</dbReference>
<feature type="transmembrane region" description="Helical" evidence="5">
    <location>
        <begin position="161"/>
        <end position="181"/>
    </location>
</feature>
<feature type="transmembrane region" description="Helical" evidence="5">
    <location>
        <begin position="451"/>
        <end position="474"/>
    </location>
</feature>